<evidence type="ECO:0000313" key="10">
    <source>
        <dbReference type="Proteomes" id="UP001229955"/>
    </source>
</evidence>
<evidence type="ECO:0000256" key="2">
    <source>
        <dbReference type="ARBA" id="ARBA00023002"/>
    </source>
</evidence>
<evidence type="ECO:0000259" key="5">
    <source>
        <dbReference type="Pfam" id="PF00394"/>
    </source>
</evidence>
<dbReference type="InterPro" id="IPR019546">
    <property type="entry name" value="TAT_signal_bac_arc"/>
</dbReference>
<dbReference type="Pfam" id="PF07731">
    <property type="entry name" value="Cu-oxidase_2"/>
    <property type="match status" value="1"/>
</dbReference>
<evidence type="ECO:0000259" key="7">
    <source>
        <dbReference type="Pfam" id="PF07732"/>
    </source>
</evidence>
<dbReference type="AlphaFoldDB" id="A0AA49JZ80"/>
<evidence type="ECO:0000259" key="6">
    <source>
        <dbReference type="Pfam" id="PF07731"/>
    </source>
</evidence>
<name>A0AA49JZ80_9BACT</name>
<dbReference type="InterPro" id="IPR034282">
    <property type="entry name" value="CuRO_2_CopA"/>
</dbReference>
<sequence>MAHSSRVKRTITVTQPRQNFHVSRRSFLEAGALLGAAAALPEPLRAGVATAPSLNPGLPALAPAPGGVREYDLTIAETIVRLDGRNARATTINGTVPGPVLRFREGEEAVIRVRNTLSEDTSIHWHGIILPPEMDGVPGLSFPGIRPGETFEYRFAVKQAGTYWYHSHSGLQEQLGHYGALIIEPAERSGPAYDREHALVLSDWTFENPYRVLSRLKKQPDAYNYQRRTVADFFRDVARDGFSATISDRWMWAGMRMNPTDIADVTGATYSYLLNGRTAEEPWTAQFAPGERVLLRVINAAAGSYFDVRVPGLPMTVVQVSGQPVEPVETEEFRIAIAETYDVIVQLPDDRAYAVYAEAMDRSGFTAATLAPRAGVLADLPSRRRRPLLTMADMGMDHSAMGGMDGMDHAEMGHDMPPSAPATAAADDEHAGHEMSEMGDAAALRAPGTLPPETPHGTDTHGNGNAMVPMSTKSRLAEPGAGLGEDGRRVLLYSQLRSAAPYAEFRAPTREIEIHLTGNMERFTWAIDGVPYDEAEPIEFTYGERIRLTMVNDTMMNHPMHLHGMWMELENGQGDRSPRIHTINVKPAERVSLLVTADAPGRWAFHCHVLYHMEVGMFREVRVSAPTGHEGHGDAE</sequence>
<proteinExistence type="predicted"/>
<keyword evidence="3" id="KW-0186">Copper</keyword>
<dbReference type="Proteomes" id="UP001229955">
    <property type="component" value="Chromosome"/>
</dbReference>
<dbReference type="InterPro" id="IPR045087">
    <property type="entry name" value="Cu-oxidase_fam"/>
</dbReference>
<dbReference type="InterPro" id="IPR002355">
    <property type="entry name" value="Cu_oxidase_Cu_BS"/>
</dbReference>
<protein>
    <submittedName>
        <fullName evidence="9">Copper resistance system multicopper oxidase</fullName>
    </submittedName>
</protein>
<dbReference type="InterPro" id="IPR034284">
    <property type="entry name" value="CuRO_1_CopA"/>
</dbReference>
<dbReference type="SUPFAM" id="SSF49503">
    <property type="entry name" value="Cupredoxins"/>
    <property type="match status" value="3"/>
</dbReference>
<dbReference type="RefSeq" id="WP_367887589.1">
    <property type="nucleotide sequence ID" value="NZ_CP130612.1"/>
</dbReference>
<dbReference type="Pfam" id="PF00394">
    <property type="entry name" value="Cu-oxidase"/>
    <property type="match status" value="1"/>
</dbReference>
<dbReference type="InterPro" id="IPR011706">
    <property type="entry name" value="Cu-oxidase_C"/>
</dbReference>
<feature type="region of interest" description="Disordered" evidence="4">
    <location>
        <begin position="414"/>
        <end position="470"/>
    </location>
</feature>
<dbReference type="NCBIfam" id="TIGR01480">
    <property type="entry name" value="copper_res_A"/>
    <property type="match status" value="1"/>
</dbReference>
<evidence type="ECO:0000313" key="8">
    <source>
        <dbReference type="EMBL" id="WKW11902.1"/>
    </source>
</evidence>
<dbReference type="Pfam" id="PF10518">
    <property type="entry name" value="TAT_signal"/>
    <property type="match status" value="1"/>
</dbReference>
<dbReference type="InterPro" id="IPR033138">
    <property type="entry name" value="Cu_oxidase_CS"/>
</dbReference>
<organism evidence="9 10">
    <name type="scientific">Pseudogemmatithrix spongiicola</name>
    <dbReference type="NCBI Taxonomy" id="3062599"/>
    <lineage>
        <taxon>Bacteria</taxon>
        <taxon>Pseudomonadati</taxon>
        <taxon>Gemmatimonadota</taxon>
        <taxon>Gemmatimonadia</taxon>
        <taxon>Gemmatimonadales</taxon>
        <taxon>Gemmatimonadaceae</taxon>
        <taxon>Pseudogemmatithrix</taxon>
    </lineage>
</organism>
<accession>A0AA49JZ80</accession>
<dbReference type="PROSITE" id="PS00079">
    <property type="entry name" value="MULTICOPPER_OXIDASE1"/>
    <property type="match status" value="1"/>
</dbReference>
<dbReference type="GO" id="GO:0016491">
    <property type="term" value="F:oxidoreductase activity"/>
    <property type="evidence" value="ECO:0007669"/>
    <property type="project" value="UniProtKB-KW"/>
</dbReference>
<keyword evidence="10" id="KW-1185">Reference proteome</keyword>
<dbReference type="CDD" id="cd13896">
    <property type="entry name" value="CuRO_3_CopA"/>
    <property type="match status" value="1"/>
</dbReference>
<accession>A0AA49JTT5</accession>
<dbReference type="EMBL" id="CP130613">
    <property type="protein sequence ID" value="WKW14812.1"/>
    <property type="molecule type" value="Genomic_DNA"/>
</dbReference>
<dbReference type="InterPro" id="IPR034279">
    <property type="entry name" value="CuRO_3_CopA"/>
</dbReference>
<evidence type="ECO:0000256" key="4">
    <source>
        <dbReference type="SAM" id="MobiDB-lite"/>
    </source>
</evidence>
<feature type="compositionally biased region" description="Low complexity" evidence="4">
    <location>
        <begin position="415"/>
        <end position="425"/>
    </location>
</feature>
<dbReference type="CDD" id="cd13848">
    <property type="entry name" value="CuRO_1_CopA"/>
    <property type="match status" value="1"/>
</dbReference>
<gene>
    <name evidence="8" type="ORF">Strain138_001171</name>
    <name evidence="9" type="ORF">Strain318_001171</name>
</gene>
<evidence type="ECO:0000256" key="3">
    <source>
        <dbReference type="ARBA" id="ARBA00023008"/>
    </source>
</evidence>
<evidence type="ECO:0000256" key="1">
    <source>
        <dbReference type="ARBA" id="ARBA00022723"/>
    </source>
</evidence>
<feature type="domain" description="Plastocyanin-like" evidence="6">
    <location>
        <begin position="507"/>
        <end position="624"/>
    </location>
</feature>
<reference evidence="9" key="1">
    <citation type="submission" date="2023-07" db="EMBL/GenBank/DDBJ databases">
        <authorList>
            <person name="Haufschild T."/>
            <person name="Kallscheuer N."/>
            <person name="Hammer J."/>
            <person name="Kohn T."/>
            <person name="Kabuu M."/>
            <person name="Jogler M."/>
            <person name="Wohfarth N."/>
            <person name="Heuer A."/>
            <person name="Rohde M."/>
            <person name="van Teeseling M.C.F."/>
            <person name="Jogler C."/>
        </authorList>
    </citation>
    <scope>NUCLEOTIDE SEQUENCE</scope>
    <source>
        <strain evidence="8">Strain 138</strain>
        <strain evidence="9">Strain 318</strain>
    </source>
</reference>
<feature type="domain" description="Plastocyanin-like" evidence="7">
    <location>
        <begin position="78"/>
        <end position="187"/>
    </location>
</feature>
<evidence type="ECO:0000313" key="9">
    <source>
        <dbReference type="EMBL" id="WKW14812.1"/>
    </source>
</evidence>
<dbReference type="InterPro" id="IPR011707">
    <property type="entry name" value="Cu-oxidase-like_N"/>
</dbReference>
<dbReference type="EMBL" id="CP130612">
    <property type="protein sequence ID" value="WKW11902.1"/>
    <property type="molecule type" value="Genomic_DNA"/>
</dbReference>
<feature type="compositionally biased region" description="Basic and acidic residues" evidence="4">
    <location>
        <begin position="427"/>
        <end position="436"/>
    </location>
</feature>
<dbReference type="PANTHER" id="PTHR11709:SF394">
    <property type="entry name" value="FI03373P-RELATED"/>
    <property type="match status" value="1"/>
</dbReference>
<dbReference type="InterPro" id="IPR006376">
    <property type="entry name" value="Cu-R_CopA"/>
</dbReference>
<dbReference type="InterPro" id="IPR001117">
    <property type="entry name" value="Cu-oxidase_2nd"/>
</dbReference>
<dbReference type="GO" id="GO:0042597">
    <property type="term" value="C:periplasmic space"/>
    <property type="evidence" value="ECO:0007669"/>
    <property type="project" value="InterPro"/>
</dbReference>
<dbReference type="CDD" id="cd13874">
    <property type="entry name" value="CuRO_2_CopA"/>
    <property type="match status" value="1"/>
</dbReference>
<dbReference type="Pfam" id="PF07732">
    <property type="entry name" value="Cu-oxidase_3"/>
    <property type="match status" value="1"/>
</dbReference>
<dbReference type="GO" id="GO:0005507">
    <property type="term" value="F:copper ion binding"/>
    <property type="evidence" value="ECO:0007669"/>
    <property type="project" value="InterPro"/>
</dbReference>
<dbReference type="InterPro" id="IPR008972">
    <property type="entry name" value="Cupredoxin"/>
</dbReference>
<dbReference type="Gene3D" id="2.60.40.420">
    <property type="entry name" value="Cupredoxins - blue copper proteins"/>
    <property type="match status" value="3"/>
</dbReference>
<dbReference type="PROSITE" id="PS00080">
    <property type="entry name" value="MULTICOPPER_OXIDASE2"/>
    <property type="match status" value="1"/>
</dbReference>
<dbReference type="InterPro" id="IPR006311">
    <property type="entry name" value="TAT_signal"/>
</dbReference>
<feature type="domain" description="Plastocyanin-like" evidence="5">
    <location>
        <begin position="264"/>
        <end position="364"/>
    </location>
</feature>
<dbReference type="PANTHER" id="PTHR11709">
    <property type="entry name" value="MULTI-COPPER OXIDASE"/>
    <property type="match status" value="1"/>
</dbReference>
<keyword evidence="2" id="KW-0560">Oxidoreductase</keyword>
<dbReference type="KEGG" id="pspc:Strain318_001171"/>
<dbReference type="PROSITE" id="PS51318">
    <property type="entry name" value="TAT"/>
    <property type="match status" value="1"/>
</dbReference>
<keyword evidence="1" id="KW-0479">Metal-binding</keyword>